<dbReference type="PANTHER" id="PTHR11814">
    <property type="entry name" value="SULFATE TRANSPORTER"/>
    <property type="match status" value="1"/>
</dbReference>
<feature type="transmembrane region" description="Helical" evidence="5">
    <location>
        <begin position="152"/>
        <end position="170"/>
    </location>
</feature>
<evidence type="ECO:0000256" key="4">
    <source>
        <dbReference type="ARBA" id="ARBA00023136"/>
    </source>
</evidence>
<dbReference type="CDD" id="cd07042">
    <property type="entry name" value="STAS_SulP_like_sulfate_transporter"/>
    <property type="match status" value="1"/>
</dbReference>
<feature type="transmembrane region" description="Helical" evidence="5">
    <location>
        <begin position="222"/>
        <end position="239"/>
    </location>
</feature>
<comment type="caution">
    <text evidence="7">The sequence shown here is derived from an EMBL/GenBank/DDBJ whole genome shotgun (WGS) entry which is preliminary data.</text>
</comment>
<evidence type="ECO:0000256" key="3">
    <source>
        <dbReference type="ARBA" id="ARBA00022989"/>
    </source>
</evidence>
<feature type="transmembrane region" description="Helical" evidence="5">
    <location>
        <begin position="67"/>
        <end position="85"/>
    </location>
</feature>
<keyword evidence="4 5" id="KW-0472">Membrane</keyword>
<feature type="transmembrane region" description="Helical" evidence="5">
    <location>
        <begin position="43"/>
        <end position="61"/>
    </location>
</feature>
<dbReference type="Pfam" id="PF00916">
    <property type="entry name" value="Sulfate_transp"/>
    <property type="match status" value="1"/>
</dbReference>
<evidence type="ECO:0000256" key="5">
    <source>
        <dbReference type="SAM" id="Phobius"/>
    </source>
</evidence>
<feature type="domain" description="STAS" evidence="6">
    <location>
        <begin position="459"/>
        <end position="571"/>
    </location>
</feature>
<name>A0A6L5GSB6_9FIRM</name>
<keyword evidence="2 5" id="KW-0812">Transmembrane</keyword>
<evidence type="ECO:0000259" key="6">
    <source>
        <dbReference type="PROSITE" id="PS50801"/>
    </source>
</evidence>
<dbReference type="Proteomes" id="UP000473648">
    <property type="component" value="Unassembled WGS sequence"/>
</dbReference>
<feature type="transmembrane region" description="Helical" evidence="5">
    <location>
        <begin position="92"/>
        <end position="112"/>
    </location>
</feature>
<feature type="transmembrane region" description="Helical" evidence="5">
    <location>
        <begin position="190"/>
        <end position="215"/>
    </location>
</feature>
<sequence>MRISARLWKADGRSGWSITCNQETPVKFLSTILGQKINVKNDIVAGLITAAVSIPIAMGYAQIAGLPAVYGLYGSVLPILFFALMSTSPHMIFGVDAAPAALTGSVLVSLGITAESAMALKAVPLITLCTACWLLLFSLLRFGHFVRYISEAVMGGFITGIGVEIITMQVPKLFGGPVGHGELPDLIVHIVHSAGAFNGVSFALGAGTLAVLLVSRKWLPKFPMAVVVMLAGALLNRWVDLTRFGVAALPSVAPGLPHFVNPAAAAGVLPMDTIIKYSMTIALVITAETLLSSSNMAERKGVTLKPNQGILAYALGNFAAAFTGCCPVNGSVSRMGIADQFGSDSQLTGIVAGLAMIAILLFGTGFIGFLPVPVLTAIVISALLGILEIDEAVHLAKIDWREFMIFVGAFCGVVLLGTIYGVVIGVALSFVVVLMRTMSPPRTFLGVMPGQLRFYDLRTARGAKPIAGAVLYRFSSNLYFANYDLFERDILDAIRPDTKTVIVDASGITSLDYTAAKKIDALYKRLKDSGIRLYLTEHISSVNQTLREADRDAMIQEGSVVRTMTGALLAAGYHPPYPVEGGENDSMNLNRSRRHLLLHDIEWAFGDKADDEIAAYVEKIVAHWQHTEGAGGSLEAFMRHSPVWQHLNGVREDDLLEHLEHRTAALAQRLNLDEADIEQAFAERRRQIADQLKQEDPQLYAMLKAHRGELDEVVSEQVRRVRANWRRNKAVDDLRARLHDLRHLIDNRGHNQDSRNSK</sequence>
<dbReference type="GO" id="GO:0016020">
    <property type="term" value="C:membrane"/>
    <property type="evidence" value="ECO:0007669"/>
    <property type="project" value="UniProtKB-SubCell"/>
</dbReference>
<feature type="transmembrane region" description="Helical" evidence="5">
    <location>
        <begin position="118"/>
        <end position="140"/>
    </location>
</feature>
<organism evidence="7 8">
    <name type="scientific">Candidatus Pseudoramibacter fermentans</name>
    <dbReference type="NCBI Taxonomy" id="2594427"/>
    <lineage>
        <taxon>Bacteria</taxon>
        <taxon>Bacillati</taxon>
        <taxon>Bacillota</taxon>
        <taxon>Clostridia</taxon>
        <taxon>Eubacteriales</taxon>
        <taxon>Eubacteriaceae</taxon>
        <taxon>Pseudoramibacter</taxon>
    </lineage>
</organism>
<reference evidence="7" key="1">
    <citation type="journal article" date="2020" name="Appl. Environ. Microbiol.">
        <title>Medium-Chain Fatty Acid Synthesis by 'Candidatus Weimeria bifida' gen. nov., sp. nov., and 'Candidatus Pseudoramibacter fermentans' sp. nov.</title>
        <authorList>
            <person name="Scarborough M.J."/>
            <person name="Myers K.S."/>
            <person name="Donohue T.J."/>
            <person name="Noguera D.R."/>
        </authorList>
    </citation>
    <scope>NUCLEOTIDE SEQUENCE</scope>
    <source>
        <strain evidence="7">EUB1.1</strain>
    </source>
</reference>
<dbReference type="InterPro" id="IPR011547">
    <property type="entry name" value="SLC26A/SulP_dom"/>
</dbReference>
<evidence type="ECO:0000256" key="1">
    <source>
        <dbReference type="ARBA" id="ARBA00004141"/>
    </source>
</evidence>
<feature type="transmembrane region" description="Helical" evidence="5">
    <location>
        <begin position="350"/>
        <end position="383"/>
    </location>
</feature>
<proteinExistence type="predicted"/>
<evidence type="ECO:0000256" key="2">
    <source>
        <dbReference type="ARBA" id="ARBA00022692"/>
    </source>
</evidence>
<evidence type="ECO:0000313" key="8">
    <source>
        <dbReference type="Proteomes" id="UP000473648"/>
    </source>
</evidence>
<evidence type="ECO:0000313" key="7">
    <source>
        <dbReference type="EMBL" id="MQM73159.1"/>
    </source>
</evidence>
<keyword evidence="8" id="KW-1185">Reference proteome</keyword>
<comment type="subcellular location">
    <subcellularLocation>
        <location evidence="1">Membrane</location>
        <topology evidence="1">Multi-pass membrane protein</topology>
    </subcellularLocation>
</comment>
<dbReference type="Gene3D" id="3.30.750.24">
    <property type="entry name" value="STAS domain"/>
    <property type="match status" value="1"/>
</dbReference>
<protein>
    <submittedName>
        <fullName evidence="7">STAS domain-containing protein</fullName>
    </submittedName>
</protein>
<keyword evidence="3 5" id="KW-1133">Transmembrane helix</keyword>
<dbReference type="InterPro" id="IPR036513">
    <property type="entry name" value="STAS_dom_sf"/>
</dbReference>
<gene>
    <name evidence="7" type="ORF">FRC53_07100</name>
</gene>
<accession>A0A6L5GSB6</accession>
<dbReference type="PROSITE" id="PS50801">
    <property type="entry name" value="STAS"/>
    <property type="match status" value="1"/>
</dbReference>
<dbReference type="Pfam" id="PF01740">
    <property type="entry name" value="STAS"/>
    <property type="match status" value="1"/>
</dbReference>
<dbReference type="SUPFAM" id="SSF52091">
    <property type="entry name" value="SpoIIaa-like"/>
    <property type="match status" value="1"/>
</dbReference>
<dbReference type="InterPro" id="IPR001902">
    <property type="entry name" value="SLC26A/SulP_fam"/>
</dbReference>
<dbReference type="GO" id="GO:0055085">
    <property type="term" value="P:transmembrane transport"/>
    <property type="evidence" value="ECO:0007669"/>
    <property type="project" value="InterPro"/>
</dbReference>
<dbReference type="AlphaFoldDB" id="A0A6L5GSB6"/>
<feature type="transmembrane region" description="Helical" evidence="5">
    <location>
        <begin position="403"/>
        <end position="435"/>
    </location>
</feature>
<dbReference type="InterPro" id="IPR002645">
    <property type="entry name" value="STAS_dom"/>
</dbReference>
<feature type="transmembrane region" description="Helical" evidence="5">
    <location>
        <begin position="311"/>
        <end position="330"/>
    </location>
</feature>
<dbReference type="EMBL" id="VOGB01000005">
    <property type="protein sequence ID" value="MQM73159.1"/>
    <property type="molecule type" value="Genomic_DNA"/>
</dbReference>